<dbReference type="SUPFAM" id="SSF48371">
    <property type="entry name" value="ARM repeat"/>
    <property type="match status" value="1"/>
</dbReference>
<sequence length="1264" mass="141730">MGSKKRRSDSVQSEDLTAVQVDKLNSEHDVSQKKPKKIKTQSKAEEDANTHLTTTDILNPMERKKRRKAQDKEKHKRNPQDEEPPKPSSVNGGSSGKEISLPSASSSFPQLHLDHFSNLSSADASVRKGAVEALVSELLAIQKMHKKTGQSQREPILEAEKDDGMKGWHQDLTYAMGRLIRGASSSRAYSRQGFALGLAAVLSKVPEIKVDTVMKLIVDKIEISSSMKGQEARDCLLGRLFAYGALARSGRMAECISDKAAATSHVKDFVNAVLLLAVNKRYMREPAAAIILDLIEKLPAEAVSNQVLEAPALNEWFQSAIEIGNPDALLLALKLRGKISQDNEIFSSLLPYPFSPNSFFTAEHLSSLIPCFKETTFCQPRVHILWPVLVNMLLPDMSPHEEDQSSGTSSKKHKRSRKCNSSEEEVSKNLHAFCEIVVEETLLLSSHDRKHLAFEILLLLLPRMSFSCIPIVLSNRLVLCLMDILSTPESWLYKAAKYFLNDLSEWIGNDDNRRIEVVVALQKHSYGRFDCISRTHTVKTLVAEFNSSSGCEIFVQRLQKVFLDVGHVTDEPSDQSQTTDENSDTGSPEEKGFPATSSGSDFLKNWVIDSLPRILKNSKLDREVKHYLQIEIVEFLTVQGLFSASLGTEVTSFELQKKFQWPKATTSSALRRMCLEQLQMLLADAQKNEGSSVTLRGFEPNDLGSRFMHLLGTLCNIPSVSLFRPLNPEDDNAFKKLQAMESRLTYEERNQGPGPTSSKIHAMRYLLIQLLLQVLLRPGEFSEAALELVICCKKAFFPHPDLLDDSGDEDEFDKNGAPELMDVLVDTLLSLLPQSSSSMCSAVEQVFRCFCHEITDAGLLRMLRVIKKDIKHGRHQTVDDSAEDDEDDDLLEVEEAEEIEEDEEEPEVVDTGDSDDHVDEGSVAVLQQVETPTGEHPGSDDESDDGMDDDAMFRMDSYLVRIFKEKKNSAEGETAHSQLVLFKLRVLSLLEIYLQKNSGKPQVVTIFSYLLPAFINSHNGESSDQLGQRIGGILQRKMFKAKEYPKGDQIEISTLESLLGKSLNTASRSRHKMISSLAQNSTFWILKIIHGKNLPESDLQKTLEAFQHVLLDYFESKKCRLKVAFLKEAFLRHPWLGQKLFGHFLEKCDAAKSEYRRVEALDLVEAILKSSVSNKSDGDNGTHKVKFVKNHLALLAKLIGDLLIKPPEKHSRKTDARKFCTRTLRILQTLNLKESFVKALNPDSYAVCEQQLSELVADAKRTTK</sequence>
<feature type="compositionally biased region" description="Polar residues" evidence="4">
    <location>
        <begin position="574"/>
        <end position="586"/>
    </location>
</feature>
<organism evidence="5 6">
    <name type="scientific">Aristolochia fimbriata</name>
    <name type="common">White veined hardy Dutchman's pipe vine</name>
    <dbReference type="NCBI Taxonomy" id="158543"/>
    <lineage>
        <taxon>Eukaryota</taxon>
        <taxon>Viridiplantae</taxon>
        <taxon>Streptophyta</taxon>
        <taxon>Embryophyta</taxon>
        <taxon>Tracheophyta</taxon>
        <taxon>Spermatophyta</taxon>
        <taxon>Magnoliopsida</taxon>
        <taxon>Magnoliidae</taxon>
        <taxon>Piperales</taxon>
        <taxon>Aristolochiaceae</taxon>
        <taxon>Aristolochia</taxon>
    </lineage>
</organism>
<feature type="compositionally biased region" description="Acidic residues" evidence="4">
    <location>
        <begin position="895"/>
        <end position="918"/>
    </location>
</feature>
<name>A0AAV7DUW6_ARIFI</name>
<dbReference type="Proteomes" id="UP000825729">
    <property type="component" value="Unassembled WGS sequence"/>
</dbReference>
<evidence type="ECO:0000256" key="2">
    <source>
        <dbReference type="ARBA" id="ARBA00006809"/>
    </source>
</evidence>
<feature type="region of interest" description="Disordered" evidence="4">
    <location>
        <begin position="399"/>
        <end position="422"/>
    </location>
</feature>
<comment type="caution">
    <text evidence="5">The sequence shown here is derived from an EMBL/GenBank/DDBJ whole genome shotgun (WGS) entry which is preliminary data.</text>
</comment>
<dbReference type="InterPro" id="IPR016024">
    <property type="entry name" value="ARM-type_fold"/>
</dbReference>
<feature type="compositionally biased region" description="Acidic residues" evidence="4">
    <location>
        <begin position="940"/>
        <end position="950"/>
    </location>
</feature>
<dbReference type="AlphaFoldDB" id="A0AAV7DUW6"/>
<dbReference type="EMBL" id="JAINDJ010000008">
    <property type="protein sequence ID" value="KAG9440083.1"/>
    <property type="molecule type" value="Genomic_DNA"/>
</dbReference>
<proteinExistence type="inferred from homology"/>
<comment type="similarity">
    <text evidence="2">Belongs to the MYBBP1A family.</text>
</comment>
<evidence type="ECO:0000313" key="6">
    <source>
        <dbReference type="Proteomes" id="UP000825729"/>
    </source>
</evidence>
<feature type="region of interest" description="Disordered" evidence="4">
    <location>
        <begin position="1"/>
        <end position="106"/>
    </location>
</feature>
<evidence type="ECO:0000313" key="5">
    <source>
        <dbReference type="EMBL" id="KAG9440083.1"/>
    </source>
</evidence>
<feature type="region of interest" description="Disordered" evidence="4">
    <location>
        <begin position="895"/>
        <end position="950"/>
    </location>
</feature>
<dbReference type="InterPro" id="IPR007015">
    <property type="entry name" value="DNA_pol_V/MYBBP1A"/>
</dbReference>
<dbReference type="GO" id="GO:0005730">
    <property type="term" value="C:nucleolus"/>
    <property type="evidence" value="ECO:0007669"/>
    <property type="project" value="InterPro"/>
</dbReference>
<evidence type="ECO:0000256" key="3">
    <source>
        <dbReference type="ARBA" id="ARBA00023242"/>
    </source>
</evidence>
<evidence type="ECO:0008006" key="7">
    <source>
        <dbReference type="Google" id="ProtNLM"/>
    </source>
</evidence>
<comment type="subcellular location">
    <subcellularLocation>
        <location evidence="1">Nucleus</location>
    </subcellularLocation>
</comment>
<accession>A0AAV7DUW6</accession>
<dbReference type="PANTHER" id="PTHR13213:SF2">
    <property type="entry name" value="MYB-BINDING PROTEIN 1A"/>
    <property type="match status" value="1"/>
</dbReference>
<feature type="region of interest" description="Disordered" evidence="4">
    <location>
        <begin position="569"/>
        <end position="598"/>
    </location>
</feature>
<keyword evidence="3" id="KW-0539">Nucleus</keyword>
<protein>
    <recommendedName>
        <fullName evidence="7">DNA polymerase V</fullName>
    </recommendedName>
</protein>
<evidence type="ECO:0000256" key="4">
    <source>
        <dbReference type="SAM" id="MobiDB-lite"/>
    </source>
</evidence>
<dbReference type="Pfam" id="PF04931">
    <property type="entry name" value="DNA_pol_phi"/>
    <property type="match status" value="1"/>
</dbReference>
<dbReference type="GO" id="GO:0006355">
    <property type="term" value="P:regulation of DNA-templated transcription"/>
    <property type="evidence" value="ECO:0007669"/>
    <property type="project" value="InterPro"/>
</dbReference>
<feature type="compositionally biased region" description="Basic and acidic residues" evidence="4">
    <location>
        <begin position="70"/>
        <end position="85"/>
    </location>
</feature>
<reference evidence="5 6" key="1">
    <citation type="submission" date="2021-07" db="EMBL/GenBank/DDBJ databases">
        <title>The Aristolochia fimbriata genome: insights into angiosperm evolution, floral development and chemical biosynthesis.</title>
        <authorList>
            <person name="Jiao Y."/>
        </authorList>
    </citation>
    <scope>NUCLEOTIDE SEQUENCE [LARGE SCALE GENOMIC DNA]</scope>
    <source>
        <strain evidence="5">IBCAS-2021</strain>
        <tissue evidence="5">Leaf</tissue>
    </source>
</reference>
<dbReference type="GO" id="GO:0003677">
    <property type="term" value="F:DNA binding"/>
    <property type="evidence" value="ECO:0007669"/>
    <property type="project" value="InterPro"/>
</dbReference>
<gene>
    <name evidence="5" type="ORF">H6P81_020248</name>
</gene>
<keyword evidence="6" id="KW-1185">Reference proteome</keyword>
<dbReference type="PANTHER" id="PTHR13213">
    <property type="entry name" value="MYB-BINDING PROTEIN 1A FAMILY MEMBER"/>
    <property type="match status" value="1"/>
</dbReference>
<evidence type="ECO:0000256" key="1">
    <source>
        <dbReference type="ARBA" id="ARBA00004123"/>
    </source>
</evidence>